<protein>
    <submittedName>
        <fullName evidence="1">Uncharacterized protein</fullName>
    </submittedName>
</protein>
<sequence length="114" mass="13517">MAALFRRSPVPSVPINWIVFKEKTVVGGKERISEIKLECLLKKLQINYFYMVFIFYEPYWIEEICDTPAEYLASQDPQPLAVRRLGRQSAERERISEICWNVFLKKLQRTMNCP</sequence>
<organism evidence="1 2">
    <name type="scientific">Peribacillus frigoritolerans</name>
    <dbReference type="NCBI Taxonomy" id="450367"/>
    <lineage>
        <taxon>Bacteria</taxon>
        <taxon>Bacillati</taxon>
        <taxon>Bacillota</taxon>
        <taxon>Bacilli</taxon>
        <taxon>Bacillales</taxon>
        <taxon>Bacillaceae</taxon>
        <taxon>Peribacillus</taxon>
    </lineage>
</organism>
<dbReference type="AlphaFoldDB" id="A0A941JBY0"/>
<accession>A0A941JBY0</accession>
<dbReference type="Proteomes" id="UP000680045">
    <property type="component" value="Unassembled WGS sequence"/>
</dbReference>
<comment type="caution">
    <text evidence="1">The sequence shown here is derived from an EMBL/GenBank/DDBJ whole genome shotgun (WGS) entry which is preliminary data.</text>
</comment>
<proteinExistence type="predicted"/>
<evidence type="ECO:0000313" key="1">
    <source>
        <dbReference type="EMBL" id="MBR8646184.1"/>
    </source>
</evidence>
<gene>
    <name evidence="1" type="ORF">KEH51_27120</name>
</gene>
<evidence type="ECO:0000313" key="2">
    <source>
        <dbReference type="Proteomes" id="UP000680045"/>
    </source>
</evidence>
<reference evidence="1" key="1">
    <citation type="submission" date="2021-04" db="EMBL/GenBank/DDBJ databases">
        <title>Whole genome sequencing of Enterococci isolates from hospitalized patients.</title>
        <authorList>
            <person name="Ogoti B.M."/>
            <person name="Onyambu F.G."/>
        </authorList>
    </citation>
    <scope>NUCLEOTIDE SEQUENCE</scope>
    <source>
        <strain evidence="1">242</strain>
    </source>
</reference>
<dbReference type="EMBL" id="JAGTPW010000075">
    <property type="protein sequence ID" value="MBR8646184.1"/>
    <property type="molecule type" value="Genomic_DNA"/>
</dbReference>
<name>A0A941JBY0_9BACI</name>